<keyword evidence="1" id="KW-0812">Transmembrane</keyword>
<feature type="transmembrane region" description="Helical" evidence="1">
    <location>
        <begin position="154"/>
        <end position="176"/>
    </location>
</feature>
<protein>
    <submittedName>
        <fullName evidence="2">Uncharacterized protein</fullName>
    </submittedName>
</protein>
<keyword evidence="1" id="KW-1133">Transmembrane helix</keyword>
<reference evidence="2" key="1">
    <citation type="submission" date="2020-03" db="EMBL/GenBank/DDBJ databases">
        <authorList>
            <person name="Chebbi M.A."/>
            <person name="Drezen J.M."/>
        </authorList>
    </citation>
    <scope>NUCLEOTIDE SEQUENCE</scope>
    <source>
        <tissue evidence="2">Whole body</tissue>
    </source>
</reference>
<dbReference type="Proteomes" id="UP000729913">
    <property type="component" value="Unassembled WGS sequence"/>
</dbReference>
<sequence>MCTLQLITILFKSIKMNSAKAEKRLAILYSAAALLSVISFICIITTWQYWAWTLDSCFETDCNCIFYGVNAFSKLRGGDVKICHFATYAVIPSVLFSIGFGLYHGYRTCINKKLSEPKIIARRSVNFSSDEIDGNVVVVTPKSRSPCKHWTPTTFLAALITCLSLAHAIVITDGYYKTCEQYKKRIIHVLGSSGREAVAVHNRLSCSAIFDYMDYIEPDSNNWRRGDEMNTGLALLFALISIWSNFIIWIIIFIINFVMARQRHRNSSEKSCCC</sequence>
<keyword evidence="1" id="KW-0472">Membrane</keyword>
<reference evidence="2" key="2">
    <citation type="submission" date="2021-04" db="EMBL/GenBank/DDBJ databases">
        <title>Genome-wide patterns of bracovirus chromosomal integration into multiple host tissues during parasitism.</title>
        <authorList>
            <person name="Chebbi M.A.C."/>
        </authorList>
    </citation>
    <scope>NUCLEOTIDE SEQUENCE</scope>
    <source>
        <tissue evidence="2">Whole body</tissue>
    </source>
</reference>
<comment type="caution">
    <text evidence="2">The sequence shown here is derived from an EMBL/GenBank/DDBJ whole genome shotgun (WGS) entry which is preliminary data.</text>
</comment>
<dbReference type="OrthoDB" id="8186944at2759"/>
<feature type="transmembrane region" description="Helical" evidence="1">
    <location>
        <begin position="85"/>
        <end position="103"/>
    </location>
</feature>
<keyword evidence="3" id="KW-1185">Reference proteome</keyword>
<evidence type="ECO:0000313" key="3">
    <source>
        <dbReference type="Proteomes" id="UP000729913"/>
    </source>
</evidence>
<feature type="transmembrane region" description="Helical" evidence="1">
    <location>
        <begin position="233"/>
        <end position="258"/>
    </location>
</feature>
<gene>
    <name evidence="2" type="ORF">G9C98_004069</name>
</gene>
<dbReference type="AlphaFoldDB" id="A0A8J5QV79"/>
<proteinExistence type="predicted"/>
<organism evidence="2 3">
    <name type="scientific">Cotesia typhae</name>
    <dbReference type="NCBI Taxonomy" id="2053667"/>
    <lineage>
        <taxon>Eukaryota</taxon>
        <taxon>Metazoa</taxon>
        <taxon>Ecdysozoa</taxon>
        <taxon>Arthropoda</taxon>
        <taxon>Hexapoda</taxon>
        <taxon>Insecta</taxon>
        <taxon>Pterygota</taxon>
        <taxon>Neoptera</taxon>
        <taxon>Endopterygota</taxon>
        <taxon>Hymenoptera</taxon>
        <taxon>Apocrita</taxon>
        <taxon>Ichneumonoidea</taxon>
        <taxon>Braconidae</taxon>
        <taxon>Microgastrinae</taxon>
        <taxon>Cotesia</taxon>
    </lineage>
</organism>
<name>A0A8J5QV79_9HYME</name>
<feature type="transmembrane region" description="Helical" evidence="1">
    <location>
        <begin position="25"/>
        <end position="50"/>
    </location>
</feature>
<dbReference type="EMBL" id="JAAOIC020000048">
    <property type="protein sequence ID" value="KAG8036747.1"/>
    <property type="molecule type" value="Genomic_DNA"/>
</dbReference>
<evidence type="ECO:0000256" key="1">
    <source>
        <dbReference type="SAM" id="Phobius"/>
    </source>
</evidence>
<evidence type="ECO:0000313" key="2">
    <source>
        <dbReference type="EMBL" id="KAG8036747.1"/>
    </source>
</evidence>
<accession>A0A8J5QV79</accession>